<feature type="transmembrane region" description="Helical" evidence="1">
    <location>
        <begin position="71"/>
        <end position="89"/>
    </location>
</feature>
<dbReference type="EMBL" id="CABVIK010000015">
    <property type="protein sequence ID" value="VVP34061.1"/>
    <property type="molecule type" value="Genomic_DNA"/>
</dbReference>
<name>A0A5E7NA50_PSEFL</name>
<feature type="transmembrane region" description="Helical" evidence="1">
    <location>
        <begin position="129"/>
        <end position="148"/>
    </location>
</feature>
<feature type="transmembrane region" description="Helical" evidence="1">
    <location>
        <begin position="95"/>
        <end position="117"/>
    </location>
</feature>
<gene>
    <name evidence="2" type="ORF">PS870_04472</name>
</gene>
<feature type="transmembrane region" description="Helical" evidence="1">
    <location>
        <begin position="236"/>
        <end position="259"/>
    </location>
</feature>
<evidence type="ECO:0000256" key="1">
    <source>
        <dbReference type="SAM" id="Phobius"/>
    </source>
</evidence>
<keyword evidence="1" id="KW-0812">Transmembrane</keyword>
<feature type="transmembrane region" description="Helical" evidence="1">
    <location>
        <begin position="350"/>
        <end position="369"/>
    </location>
</feature>
<keyword evidence="1" id="KW-0472">Membrane</keyword>
<feature type="transmembrane region" description="Helical" evidence="1">
    <location>
        <begin position="214"/>
        <end position="229"/>
    </location>
</feature>
<accession>A0A5E7NA50</accession>
<dbReference type="RefSeq" id="WP_154912973.1">
    <property type="nucleotide sequence ID" value="NZ_CABVIK010000015.1"/>
</dbReference>
<protein>
    <recommendedName>
        <fullName evidence="4">O-antigen ligase domain-containing protein</fullName>
    </recommendedName>
</protein>
<feature type="transmembrane region" description="Helical" evidence="1">
    <location>
        <begin position="7"/>
        <end position="26"/>
    </location>
</feature>
<evidence type="ECO:0008006" key="4">
    <source>
        <dbReference type="Google" id="ProtNLM"/>
    </source>
</evidence>
<feature type="transmembrane region" description="Helical" evidence="1">
    <location>
        <begin position="32"/>
        <end position="51"/>
    </location>
</feature>
<dbReference type="AlphaFoldDB" id="A0A5E7NA50"/>
<feature type="transmembrane region" description="Helical" evidence="1">
    <location>
        <begin position="316"/>
        <end position="338"/>
    </location>
</feature>
<proteinExistence type="predicted"/>
<organism evidence="2 3">
    <name type="scientific">Pseudomonas fluorescens</name>
    <dbReference type="NCBI Taxonomy" id="294"/>
    <lineage>
        <taxon>Bacteria</taxon>
        <taxon>Pseudomonadati</taxon>
        <taxon>Pseudomonadota</taxon>
        <taxon>Gammaproteobacteria</taxon>
        <taxon>Pseudomonadales</taxon>
        <taxon>Pseudomonadaceae</taxon>
        <taxon>Pseudomonas</taxon>
    </lineage>
</organism>
<dbReference type="Proteomes" id="UP000349468">
    <property type="component" value="Unassembled WGS sequence"/>
</dbReference>
<evidence type="ECO:0000313" key="2">
    <source>
        <dbReference type="EMBL" id="VVP34061.1"/>
    </source>
</evidence>
<reference evidence="2 3" key="1">
    <citation type="submission" date="2019-09" db="EMBL/GenBank/DDBJ databases">
        <authorList>
            <person name="Chandra G."/>
            <person name="Truman W A."/>
        </authorList>
    </citation>
    <scope>NUCLEOTIDE SEQUENCE [LARGE SCALE GENOMIC DNA]</scope>
    <source>
        <strain evidence="2">PS870</strain>
    </source>
</reference>
<sequence>MTALKGSTAYAFFLAAFPGYFFYHVLKSTIHIPYIGWFSAILILCAVTWGVRSLITLVTASYISITPKVTAPFWVMILFMLATIATNTFTDEADYITADGSLALVMVAIWMIALFQIGRHINVKSTSSFTIAAGLITAGFALCAALFFNPNAGVMYMPLLAGDEHEAANYQGMARSVMCTAIVLFPFIKANWYRILLMSITAATLYLIGSRTELALFLLTIPAFVFIHYRQEGFKLALIAVVVAAAAMMISGFDIVGWISAYTSSDASLNERSILLESGLAGIESSPLLGDYLGQIREFGSIGFYIHNALSMWQQFGLLGFALYIYLIVVSALIGWSCYRRGVITPQTEVLIYLSLISLVGVLTTKSIFWPVPALAWGLAARALSAPATARPKHLSKGLTTSP</sequence>
<evidence type="ECO:0000313" key="3">
    <source>
        <dbReference type="Proteomes" id="UP000349468"/>
    </source>
</evidence>
<keyword evidence="1" id="KW-1133">Transmembrane helix</keyword>